<feature type="compositionally biased region" description="Low complexity" evidence="4">
    <location>
        <begin position="326"/>
        <end position="337"/>
    </location>
</feature>
<keyword evidence="3" id="KW-0234">DNA repair</keyword>
<evidence type="ECO:0000256" key="1">
    <source>
        <dbReference type="ARBA" id="ARBA00023125"/>
    </source>
</evidence>
<feature type="compositionally biased region" description="Low complexity" evidence="4">
    <location>
        <begin position="381"/>
        <end position="397"/>
    </location>
</feature>
<comment type="subunit">
    <text evidence="3">Homodimer. Interacts with LigD.</text>
</comment>
<feature type="domain" description="Ku" evidence="5">
    <location>
        <begin position="62"/>
        <end position="190"/>
    </location>
</feature>
<dbReference type="GO" id="GO:0006303">
    <property type="term" value="P:double-strand break repair via nonhomologous end joining"/>
    <property type="evidence" value="ECO:0007669"/>
    <property type="project" value="UniProtKB-UniRule"/>
</dbReference>
<dbReference type="AlphaFoldDB" id="A0A4Q7NPG0"/>
<dbReference type="SMART" id="SM00559">
    <property type="entry name" value="Ku78"/>
    <property type="match status" value="1"/>
</dbReference>
<reference evidence="6 7" key="1">
    <citation type="submission" date="2019-02" db="EMBL/GenBank/DDBJ databases">
        <title>Genomic Encyclopedia of Type Strains, Phase IV (KMG-IV): sequencing the most valuable type-strain genomes for metagenomic binning, comparative biology and taxonomic classification.</title>
        <authorList>
            <person name="Goeker M."/>
        </authorList>
    </citation>
    <scope>NUCLEOTIDE SEQUENCE [LARGE SCALE GENOMIC DNA]</scope>
    <source>
        <strain evidence="6 7">DSM 45622</strain>
    </source>
</reference>
<evidence type="ECO:0000256" key="3">
    <source>
        <dbReference type="HAMAP-Rule" id="MF_01875"/>
    </source>
</evidence>
<sequence>MLPAIGDTAPMQAIWKGTVSFGLVSIPVRLYAATEEKGISFRQVHDADGGRIRYKRVCSVDGEEVAYRDIVKGYELPDGEMVVLTDDDLGALPLPTKRVIDVLEFVPLDQVDGIYLSKPYFLAAEGPGTKPYVLLRDALEAAGRAALVKVALRNRESLAVLRPKDGALLVQTMLWPDEVRDAGAFAPDEAVEVRDQEVAMAQSYIETLSGDFDPEQFSDDYRVALEELVEAKVSGRAVQEPAEQADTGGTVVDLMAALRASVEAARSRRGDEGTGSAAGAGEAAAPERAPAEAAPKKAAPKRAARKKAAGEKAAVEEAPAKKAPARRAAAEQAAAEEAPAKKAPAKKAPARKASTTGEGATGAPATKAAAKRPPAKKAPARKATAGGAASQDAPAATEGRRARKTA</sequence>
<feature type="compositionally biased region" description="Basic residues" evidence="4">
    <location>
        <begin position="369"/>
        <end position="380"/>
    </location>
</feature>
<proteinExistence type="inferred from homology"/>
<dbReference type="Proteomes" id="UP000293638">
    <property type="component" value="Unassembled WGS sequence"/>
</dbReference>
<evidence type="ECO:0000256" key="4">
    <source>
        <dbReference type="SAM" id="MobiDB-lite"/>
    </source>
</evidence>
<keyword evidence="7" id="KW-1185">Reference proteome</keyword>
<keyword evidence="3" id="KW-0227">DNA damage</keyword>
<dbReference type="FunFam" id="2.40.290.10:FF:000004">
    <property type="entry name" value="Non-homologous end joining protein Ku"/>
    <property type="match status" value="1"/>
</dbReference>
<dbReference type="GO" id="GO:0006310">
    <property type="term" value="P:DNA recombination"/>
    <property type="evidence" value="ECO:0007669"/>
    <property type="project" value="UniProtKB-KW"/>
</dbReference>
<comment type="caution">
    <text evidence="6">The sequence shown here is derived from an EMBL/GenBank/DDBJ whole genome shotgun (WGS) entry which is preliminary data.</text>
</comment>
<name>A0A4Q7NPG0_9ACTN</name>
<dbReference type="PANTHER" id="PTHR41251:SF1">
    <property type="entry name" value="NON-HOMOLOGOUS END JOINING PROTEIN KU"/>
    <property type="match status" value="1"/>
</dbReference>
<evidence type="ECO:0000313" key="6">
    <source>
        <dbReference type="EMBL" id="RZS87184.1"/>
    </source>
</evidence>
<protein>
    <recommendedName>
        <fullName evidence="3">Non-homologous end joining protein Ku</fullName>
    </recommendedName>
</protein>
<dbReference type="SUPFAM" id="SSF100939">
    <property type="entry name" value="SPOC domain-like"/>
    <property type="match status" value="1"/>
</dbReference>
<dbReference type="GO" id="GO:0003690">
    <property type="term" value="F:double-stranded DNA binding"/>
    <property type="evidence" value="ECO:0007669"/>
    <property type="project" value="UniProtKB-UniRule"/>
</dbReference>
<gene>
    <name evidence="3" type="primary">ku</name>
    <name evidence="6" type="ORF">EV189_2608</name>
</gene>
<dbReference type="InterPro" id="IPR006164">
    <property type="entry name" value="DNA_bd_Ku70/Ku80"/>
</dbReference>
<dbReference type="Gene3D" id="2.40.290.10">
    <property type="match status" value="1"/>
</dbReference>
<comment type="function">
    <text evidence="3">With LigD forms a non-homologous end joining (NHEJ) DNA repair enzyme, which repairs dsDNA breaks with reduced fidelity. Binds linear dsDNA with 5'- and 3'- overhangs but not closed circular dsDNA nor ssDNA. Recruits and stimulates the ligase activity of LigD.</text>
</comment>
<dbReference type="EMBL" id="SGXD01000003">
    <property type="protein sequence ID" value="RZS87184.1"/>
    <property type="molecule type" value="Genomic_DNA"/>
</dbReference>
<feature type="compositionally biased region" description="Low complexity" evidence="4">
    <location>
        <begin position="277"/>
        <end position="297"/>
    </location>
</feature>
<dbReference type="InterPro" id="IPR016194">
    <property type="entry name" value="SPOC-like_C_dom_sf"/>
</dbReference>
<dbReference type="InterPro" id="IPR009187">
    <property type="entry name" value="Prok_Ku"/>
</dbReference>
<keyword evidence="2 3" id="KW-0233">DNA recombination</keyword>
<dbReference type="Pfam" id="PF02735">
    <property type="entry name" value="Ku"/>
    <property type="match status" value="1"/>
</dbReference>
<evidence type="ECO:0000256" key="2">
    <source>
        <dbReference type="ARBA" id="ARBA00023172"/>
    </source>
</evidence>
<feature type="region of interest" description="Disordered" evidence="4">
    <location>
        <begin position="265"/>
        <end position="406"/>
    </location>
</feature>
<feature type="compositionally biased region" description="Low complexity" evidence="4">
    <location>
        <begin position="351"/>
        <end position="368"/>
    </location>
</feature>
<keyword evidence="1 3" id="KW-0238">DNA-binding</keyword>
<accession>A0A4Q7NPG0</accession>
<comment type="similarity">
    <text evidence="3">Belongs to the prokaryotic Ku family.</text>
</comment>
<organism evidence="6 7">
    <name type="scientific">Motilibacter rhizosphaerae</name>
    <dbReference type="NCBI Taxonomy" id="598652"/>
    <lineage>
        <taxon>Bacteria</taxon>
        <taxon>Bacillati</taxon>
        <taxon>Actinomycetota</taxon>
        <taxon>Actinomycetes</taxon>
        <taxon>Motilibacterales</taxon>
        <taxon>Motilibacteraceae</taxon>
        <taxon>Motilibacter</taxon>
    </lineage>
</organism>
<dbReference type="HAMAP" id="MF_01875">
    <property type="entry name" value="Prokaryotic_Ku"/>
    <property type="match status" value="1"/>
</dbReference>
<feature type="compositionally biased region" description="Basic and acidic residues" evidence="4">
    <location>
        <begin position="308"/>
        <end position="320"/>
    </location>
</feature>
<dbReference type="PANTHER" id="PTHR41251">
    <property type="entry name" value="NON-HOMOLOGOUS END JOINING PROTEIN KU"/>
    <property type="match status" value="1"/>
</dbReference>
<dbReference type="CDD" id="cd00789">
    <property type="entry name" value="KU_like"/>
    <property type="match status" value="1"/>
</dbReference>
<evidence type="ECO:0000313" key="7">
    <source>
        <dbReference type="Proteomes" id="UP000293638"/>
    </source>
</evidence>
<feature type="compositionally biased region" description="Basic residues" evidence="4">
    <location>
        <begin position="298"/>
        <end position="307"/>
    </location>
</feature>
<dbReference type="NCBIfam" id="TIGR02772">
    <property type="entry name" value="Ku_bact"/>
    <property type="match status" value="1"/>
</dbReference>
<evidence type="ECO:0000259" key="5">
    <source>
        <dbReference type="SMART" id="SM00559"/>
    </source>
</evidence>